<comment type="caution">
    <text evidence="2">The sequence shown here is derived from an EMBL/GenBank/DDBJ whole genome shotgun (WGS) entry which is preliminary data.</text>
</comment>
<evidence type="ECO:0000256" key="1">
    <source>
        <dbReference type="SAM" id="MobiDB-lite"/>
    </source>
</evidence>
<dbReference type="AlphaFoldDB" id="A0A8I2YLV1"/>
<reference evidence="2" key="1">
    <citation type="submission" date="2021-03" db="EMBL/GenBank/DDBJ databases">
        <title>Evolutionary innovations through gain and loss of genes in the ectomycorrhizal Boletales.</title>
        <authorList>
            <person name="Wu G."/>
            <person name="Miyauchi S."/>
            <person name="Morin E."/>
            <person name="Yang Z.-L."/>
            <person name="Xu J."/>
            <person name="Martin F.M."/>
        </authorList>
    </citation>
    <scope>NUCLEOTIDE SEQUENCE</scope>
    <source>
        <strain evidence="2">BR01</strain>
    </source>
</reference>
<keyword evidence="3" id="KW-1185">Reference proteome</keyword>
<protein>
    <submittedName>
        <fullName evidence="2">Uncharacterized protein</fullName>
    </submittedName>
</protein>
<evidence type="ECO:0000313" key="3">
    <source>
        <dbReference type="Proteomes" id="UP000683000"/>
    </source>
</evidence>
<feature type="compositionally biased region" description="Low complexity" evidence="1">
    <location>
        <begin position="699"/>
        <end position="737"/>
    </location>
</feature>
<feature type="compositionally biased region" description="Basic and acidic residues" evidence="1">
    <location>
        <begin position="325"/>
        <end position="338"/>
    </location>
</feature>
<evidence type="ECO:0000313" key="2">
    <source>
        <dbReference type="EMBL" id="KAG6373642.1"/>
    </source>
</evidence>
<feature type="compositionally biased region" description="Polar residues" evidence="1">
    <location>
        <begin position="754"/>
        <end position="775"/>
    </location>
</feature>
<sequence>MSKRNESNLPSRAAFLSVLSRLHVCPCSESLAVSACLQVVMGLVSPRNIRTSFQSTANGYFLRQSLTNPISIIQNRASLPPRRRTHIRTLFQAQPLSFPFYYPFMASDAPQARRRPPRTKLADPLRNSNVVRASVLETALELGFSHNSTVADWIFNNPLSEEAEDLHLEPYDQVKLDTESEPAPYVAEAMMPTLTSGSNSTSDESSSLNSPGNAPSAAITTIQVHTHKPSVTESPHVHFGDFSADQLQLFSPFTLSPHDTHHAGTRGNSGKLPRDTDRSRSQDDGLECPSPGLADTGYTSEGQYLSKGQKDKPGKPKGRKVSKPKTPDSSKTSEKDGDYASDGGYLSASSNKSQGKPNGKVKSRAMAFFRRRPKKSAHASDDEDEDSIPPVPALPTLPRPSSPKLLERRVAPSSPTRSGFTPLTLNLTSPPASPRRRMSKSPPPVHVRAASPQQWDQLSAPQGFPSPLVASASSPIPAATAATIPLPPSMPGTPLSTASLPVTSPSLMQHATGALKSLTAASSRQHLSIPPPAPPPTLPLPQPPPSPSASTGGLLLSLPVTPTTSSRKSAPSRPIPVVPPTPGSTRPLTPHRTASPFRPLLSPRALPTAVSHPRVGEFPIASGGDQPNGKEVTGRQRSGTAGLGSTPAFLQRRIQHGPPPSPRHPPPDLPLPPSPCLTPNIRPRTPIGSPSSKFHEHFSSVSSVPSSQVLSTLTSMSPSPSTTTLSGSSSGPSVRSSHISLASERSEEPAIRHSGNTLDYSRPTTSASTFSGSSYGRPISSTFGRRAMDLKSHFSDRSDVNLSVYSPMMMHRDGGSVTTFDADDTDIDDVAPKSCIDGDDDASVYTSDDKTAGRRTMYLVEHGELNENGDEIVIAGSHYWGGYEMPPPLPPLPPMPTRPGPGYF</sequence>
<feature type="compositionally biased region" description="Pro residues" evidence="1">
    <location>
        <begin position="529"/>
        <end position="547"/>
    </location>
</feature>
<gene>
    <name evidence="2" type="ORF">JVT61DRAFT_6305</name>
</gene>
<feature type="compositionally biased region" description="Polar residues" evidence="1">
    <location>
        <begin position="451"/>
        <end position="460"/>
    </location>
</feature>
<feature type="compositionally biased region" description="Polar residues" evidence="1">
    <location>
        <begin position="413"/>
        <end position="428"/>
    </location>
</feature>
<feature type="compositionally biased region" description="Pro residues" evidence="1">
    <location>
        <begin position="389"/>
        <end position="401"/>
    </location>
</feature>
<feature type="compositionally biased region" description="Pro residues" evidence="1">
    <location>
        <begin position="657"/>
        <end position="676"/>
    </location>
</feature>
<feature type="region of interest" description="Disordered" evidence="1">
    <location>
        <begin position="193"/>
        <end position="215"/>
    </location>
</feature>
<feature type="compositionally biased region" description="Polar residues" evidence="1">
    <location>
        <begin position="494"/>
        <end position="509"/>
    </location>
</feature>
<feature type="compositionally biased region" description="Low complexity" evidence="1">
    <location>
        <begin position="465"/>
        <end position="484"/>
    </location>
</feature>
<name>A0A8I2YLV1_9AGAM</name>
<feature type="compositionally biased region" description="Basic residues" evidence="1">
    <location>
        <begin position="359"/>
        <end position="377"/>
    </location>
</feature>
<feature type="compositionally biased region" description="Basic and acidic residues" evidence="1">
    <location>
        <begin position="272"/>
        <end position="283"/>
    </location>
</feature>
<dbReference type="Proteomes" id="UP000683000">
    <property type="component" value="Unassembled WGS sequence"/>
</dbReference>
<feature type="compositionally biased region" description="Low complexity" evidence="1">
    <location>
        <begin position="194"/>
        <end position="210"/>
    </location>
</feature>
<organism evidence="2 3">
    <name type="scientific">Boletus reticuloceps</name>
    <dbReference type="NCBI Taxonomy" id="495285"/>
    <lineage>
        <taxon>Eukaryota</taxon>
        <taxon>Fungi</taxon>
        <taxon>Dikarya</taxon>
        <taxon>Basidiomycota</taxon>
        <taxon>Agaricomycotina</taxon>
        <taxon>Agaricomycetes</taxon>
        <taxon>Agaricomycetidae</taxon>
        <taxon>Boletales</taxon>
        <taxon>Boletineae</taxon>
        <taxon>Boletaceae</taxon>
        <taxon>Boletoideae</taxon>
        <taxon>Boletus</taxon>
    </lineage>
</organism>
<dbReference type="OrthoDB" id="2690066at2759"/>
<proteinExistence type="predicted"/>
<feature type="region of interest" description="Disordered" evidence="1">
    <location>
        <begin position="254"/>
        <end position="775"/>
    </location>
</feature>
<feature type="compositionally biased region" description="Pro residues" evidence="1">
    <location>
        <begin position="573"/>
        <end position="582"/>
    </location>
</feature>
<dbReference type="EMBL" id="JAGFBS010000021">
    <property type="protein sequence ID" value="KAG6373642.1"/>
    <property type="molecule type" value="Genomic_DNA"/>
</dbReference>
<feature type="compositionally biased region" description="Low complexity" evidence="1">
    <location>
        <begin position="548"/>
        <end position="566"/>
    </location>
</feature>
<accession>A0A8I2YLV1</accession>
<feature type="compositionally biased region" description="Polar residues" evidence="1">
    <location>
        <begin position="347"/>
        <end position="356"/>
    </location>
</feature>